<dbReference type="PANTHER" id="PTHR31435">
    <property type="entry name" value="PROTEIN NATD1"/>
    <property type="match status" value="1"/>
</dbReference>
<sequence>MERFEQPSASEEPSVTHNAEASRYEVRLGDELVGFVDYILSEGRITFTHTEIDPSFEGRGLGSALIRGALDDVAANPEARRVQPLCPFVKGWMQRHPEYLELARR</sequence>
<proteinExistence type="predicted"/>
<name>A0A3P1WXV8_9ACTN</name>
<dbReference type="CDD" id="cd04301">
    <property type="entry name" value="NAT_SF"/>
    <property type="match status" value="1"/>
</dbReference>
<feature type="domain" description="N-acetyltransferase" evidence="2">
    <location>
        <begin position="16"/>
        <end position="104"/>
    </location>
</feature>
<evidence type="ECO:0000259" key="2">
    <source>
        <dbReference type="PROSITE" id="PS51729"/>
    </source>
</evidence>
<dbReference type="Gene3D" id="3.40.630.30">
    <property type="match status" value="1"/>
</dbReference>
<accession>A0A3P1WXV8</accession>
<dbReference type="InterPro" id="IPR045057">
    <property type="entry name" value="Gcn5-rel_NAT"/>
</dbReference>
<dbReference type="GO" id="GO:0016740">
    <property type="term" value="F:transferase activity"/>
    <property type="evidence" value="ECO:0007669"/>
    <property type="project" value="UniProtKB-KW"/>
</dbReference>
<dbReference type="InterPro" id="IPR016181">
    <property type="entry name" value="Acyl_CoA_acyltransferase"/>
</dbReference>
<feature type="compositionally biased region" description="Polar residues" evidence="1">
    <location>
        <begin position="7"/>
        <end position="19"/>
    </location>
</feature>
<feature type="region of interest" description="Disordered" evidence="1">
    <location>
        <begin position="1"/>
        <end position="20"/>
    </location>
</feature>
<dbReference type="Pfam" id="PF14542">
    <property type="entry name" value="Acetyltransf_CG"/>
    <property type="match status" value="1"/>
</dbReference>
<dbReference type="EMBL" id="RQYT01000008">
    <property type="protein sequence ID" value="RRD50240.1"/>
    <property type="molecule type" value="Genomic_DNA"/>
</dbReference>
<reference evidence="3 4" key="1">
    <citation type="submission" date="2018-11" db="EMBL/GenBank/DDBJ databases">
        <title>Genomes From Bacteria Associated with the Canine Oral Cavity: a Test Case for Automated Genome-Based Taxonomic Assignment.</title>
        <authorList>
            <person name="Coil D.A."/>
            <person name="Jospin G."/>
            <person name="Darling A.E."/>
            <person name="Wallis C."/>
            <person name="Davis I.J."/>
            <person name="Harris S."/>
            <person name="Eisen J.A."/>
            <person name="Holcombe L.J."/>
            <person name="O'Flynn C."/>
        </authorList>
    </citation>
    <scope>NUCLEOTIDE SEQUENCE [LARGE SCALE GENOMIC DNA]</scope>
    <source>
        <strain evidence="3 4">OH2822_COT-296</strain>
    </source>
</reference>
<organism evidence="3 4">
    <name type="scientific">Arachnia propionica</name>
    <dbReference type="NCBI Taxonomy" id="1750"/>
    <lineage>
        <taxon>Bacteria</taxon>
        <taxon>Bacillati</taxon>
        <taxon>Actinomycetota</taxon>
        <taxon>Actinomycetes</taxon>
        <taxon>Propionibacteriales</taxon>
        <taxon>Propionibacteriaceae</taxon>
        <taxon>Arachnia</taxon>
    </lineage>
</organism>
<dbReference type="SUPFAM" id="SSF55729">
    <property type="entry name" value="Acyl-CoA N-acyltransferases (Nat)"/>
    <property type="match status" value="1"/>
</dbReference>
<keyword evidence="3" id="KW-0808">Transferase</keyword>
<dbReference type="PANTHER" id="PTHR31435:SF10">
    <property type="entry name" value="BSR4717 PROTEIN"/>
    <property type="match status" value="1"/>
</dbReference>
<evidence type="ECO:0000256" key="1">
    <source>
        <dbReference type="SAM" id="MobiDB-lite"/>
    </source>
</evidence>
<comment type="caution">
    <text evidence="3">The sequence shown here is derived from an EMBL/GenBank/DDBJ whole genome shotgun (WGS) entry which is preliminary data.</text>
</comment>
<dbReference type="InterPro" id="IPR031165">
    <property type="entry name" value="GNAT_YJDJ"/>
</dbReference>
<evidence type="ECO:0000313" key="3">
    <source>
        <dbReference type="EMBL" id="RRD50240.1"/>
    </source>
</evidence>
<dbReference type="AlphaFoldDB" id="A0A3P1WXV8"/>
<evidence type="ECO:0000313" key="4">
    <source>
        <dbReference type="Proteomes" id="UP000280935"/>
    </source>
</evidence>
<dbReference type="Proteomes" id="UP000280935">
    <property type="component" value="Unassembled WGS sequence"/>
</dbReference>
<protein>
    <submittedName>
        <fullName evidence="3">N-acetyltransferase</fullName>
    </submittedName>
</protein>
<gene>
    <name evidence="3" type="ORF">EII35_05570</name>
</gene>
<dbReference type="PROSITE" id="PS51729">
    <property type="entry name" value="GNAT_YJDJ"/>
    <property type="match status" value="1"/>
</dbReference>
<dbReference type="OrthoDB" id="5405911at2"/>